<evidence type="ECO:0000256" key="4">
    <source>
        <dbReference type="ARBA" id="ARBA00023242"/>
    </source>
</evidence>
<dbReference type="InParanoid" id="A0A152A2Y9"/>
<keyword evidence="3" id="KW-0963">Cytoplasm</keyword>
<dbReference type="Pfam" id="PF14811">
    <property type="entry name" value="TPD"/>
    <property type="match status" value="1"/>
</dbReference>
<dbReference type="PANTHER" id="PTHR31661">
    <property type="entry name" value="SIMILAR TO CDNA SEQUENCE BC052040"/>
    <property type="match status" value="1"/>
</dbReference>
<dbReference type="GO" id="GO:0005634">
    <property type="term" value="C:nucleus"/>
    <property type="evidence" value="ECO:0007669"/>
    <property type="project" value="UniProtKB-SubCell"/>
</dbReference>
<sequence>MSIKRCDFQSIQDKLNNKDDINVLKPLYPNISQSTFLGILSQKRSKNYRSKFYTKIHNLKKHYQSFLSGNSTFLDIANQLSVPSYIFCNQLLFYIIENDPMNLFQNKEAEETNDLHRLLSESVAPAAITKKIFKNPQLISNPIIRKNVNQCIYNDDNCSPLLNYIRASTGIEYELLLQDRLFNLNIPFFTENELRKDGYHKTPDIKLQIPFVYKGNIINWVESKASFCDDHNYKNTKDQIIGYKNRYGPGMVIFWFGFIEDLNNLQDQGVCHPFFIKLLLFSKLRVTECK</sequence>
<dbReference type="OrthoDB" id="1272at2759"/>
<evidence type="ECO:0000256" key="1">
    <source>
        <dbReference type="ARBA" id="ARBA00004123"/>
    </source>
</evidence>
<dbReference type="InterPro" id="IPR029404">
    <property type="entry name" value="CDIN1"/>
</dbReference>
<dbReference type="GO" id="GO:0005737">
    <property type="term" value="C:cytoplasm"/>
    <property type="evidence" value="ECO:0007669"/>
    <property type="project" value="UniProtKB-SubCell"/>
</dbReference>
<dbReference type="OMA" id="KASFCDD"/>
<keyword evidence="4" id="KW-0539">Nucleus</keyword>
<organism evidence="6 7">
    <name type="scientific">Tieghemostelium lacteum</name>
    <name type="common">Slime mold</name>
    <name type="synonym">Dictyostelium lacteum</name>
    <dbReference type="NCBI Taxonomy" id="361077"/>
    <lineage>
        <taxon>Eukaryota</taxon>
        <taxon>Amoebozoa</taxon>
        <taxon>Evosea</taxon>
        <taxon>Eumycetozoa</taxon>
        <taxon>Dictyostelia</taxon>
        <taxon>Dictyosteliales</taxon>
        <taxon>Raperosteliaceae</taxon>
        <taxon>Tieghemostelium</taxon>
    </lineage>
</organism>
<accession>A0A152A2Y9</accession>
<proteinExistence type="predicted"/>
<comment type="subcellular location">
    <subcellularLocation>
        <location evidence="2">Cytoplasm</location>
    </subcellularLocation>
    <subcellularLocation>
        <location evidence="1">Nucleus</location>
    </subcellularLocation>
</comment>
<dbReference type="AlphaFoldDB" id="A0A152A2Y9"/>
<evidence type="ECO:0000313" key="7">
    <source>
        <dbReference type="Proteomes" id="UP000076078"/>
    </source>
</evidence>
<comment type="caution">
    <text evidence="6">The sequence shown here is derived from an EMBL/GenBank/DDBJ whole genome shotgun (WGS) entry which is preliminary data.</text>
</comment>
<name>A0A152A2Y9_TIELA</name>
<dbReference type="PANTHER" id="PTHR31661:SF1">
    <property type="entry name" value="CDAN1-INTERACTING NUCLEASE 1"/>
    <property type="match status" value="1"/>
</dbReference>
<evidence type="ECO:0000256" key="2">
    <source>
        <dbReference type="ARBA" id="ARBA00004496"/>
    </source>
</evidence>
<evidence type="ECO:0000256" key="3">
    <source>
        <dbReference type="ARBA" id="ARBA00022490"/>
    </source>
</evidence>
<evidence type="ECO:0000256" key="5">
    <source>
        <dbReference type="ARBA" id="ARBA00023480"/>
    </source>
</evidence>
<dbReference type="STRING" id="361077.A0A152A2Y9"/>
<dbReference type="EMBL" id="LODT01000013">
    <property type="protein sequence ID" value="KYR00623.1"/>
    <property type="molecule type" value="Genomic_DNA"/>
</dbReference>
<keyword evidence="7" id="KW-1185">Reference proteome</keyword>
<dbReference type="Proteomes" id="UP000076078">
    <property type="component" value="Unassembled WGS sequence"/>
</dbReference>
<reference evidence="6 7" key="1">
    <citation type="submission" date="2015-12" db="EMBL/GenBank/DDBJ databases">
        <title>Dictyostelia acquired genes for synthesis and detection of signals that induce cell-type specialization by lateral gene transfer from prokaryotes.</title>
        <authorList>
            <person name="Gloeckner G."/>
            <person name="Schaap P."/>
        </authorList>
    </citation>
    <scope>NUCLEOTIDE SEQUENCE [LARGE SCALE GENOMIC DNA]</scope>
    <source>
        <strain evidence="6 7">TK</strain>
    </source>
</reference>
<protein>
    <recommendedName>
        <fullName evidence="5">CDAN1-interacting nuclease 1</fullName>
    </recommendedName>
</protein>
<evidence type="ECO:0000313" key="6">
    <source>
        <dbReference type="EMBL" id="KYR00623.1"/>
    </source>
</evidence>
<gene>
    <name evidence="6" type="ORF">DLAC_02647</name>
</gene>